<evidence type="ECO:0000313" key="2">
    <source>
        <dbReference type="Proteomes" id="UP000584931"/>
    </source>
</evidence>
<dbReference type="EMBL" id="JACCHL010000001">
    <property type="protein sequence ID" value="NYH54859.1"/>
    <property type="molecule type" value="Genomic_DNA"/>
</dbReference>
<dbReference type="Proteomes" id="UP000584931">
    <property type="component" value="Unassembled WGS sequence"/>
</dbReference>
<organism evidence="1 2">
    <name type="scientific">Nocardiopsis sinuspersici</name>
    <dbReference type="NCBI Taxonomy" id="501010"/>
    <lineage>
        <taxon>Bacteria</taxon>
        <taxon>Bacillati</taxon>
        <taxon>Actinomycetota</taxon>
        <taxon>Actinomycetes</taxon>
        <taxon>Streptosporangiales</taxon>
        <taxon>Nocardiopsidaceae</taxon>
        <taxon>Nocardiopsis</taxon>
    </lineage>
</organism>
<reference evidence="1 2" key="1">
    <citation type="submission" date="2020-07" db="EMBL/GenBank/DDBJ databases">
        <title>Sequencing the genomes of 1000 actinobacteria strains.</title>
        <authorList>
            <person name="Klenk H.-P."/>
        </authorList>
    </citation>
    <scope>NUCLEOTIDE SEQUENCE [LARGE SCALE GENOMIC DNA]</scope>
    <source>
        <strain evidence="1 2">DSM 45278</strain>
    </source>
</reference>
<proteinExistence type="predicted"/>
<dbReference type="AlphaFoldDB" id="A0A7Z0BMV3"/>
<name>A0A7Z0BMV3_9ACTN</name>
<protein>
    <submittedName>
        <fullName evidence="1">Uncharacterized protein</fullName>
    </submittedName>
</protein>
<evidence type="ECO:0000313" key="1">
    <source>
        <dbReference type="EMBL" id="NYH54859.1"/>
    </source>
</evidence>
<sequence>MRRPTVRAVLHGLATSPAPTDTIGYENDSWAGVAIGWSGGEP</sequence>
<dbReference type="RefSeq" id="WP_255528184.1">
    <property type="nucleotide sequence ID" value="NZ_JACCHL010000001.1"/>
</dbReference>
<gene>
    <name evidence="1" type="ORF">HNR06_004448</name>
</gene>
<accession>A0A7Z0BMV3</accession>
<comment type="caution">
    <text evidence="1">The sequence shown here is derived from an EMBL/GenBank/DDBJ whole genome shotgun (WGS) entry which is preliminary data.</text>
</comment>